<feature type="domain" description="Fido" evidence="3">
    <location>
        <begin position="152"/>
        <end position="303"/>
    </location>
</feature>
<dbReference type="AlphaFoldDB" id="A0AA94XWM1"/>
<gene>
    <name evidence="4" type="ORF">NUH22_15610</name>
</gene>
<dbReference type="GO" id="GO:0005524">
    <property type="term" value="F:ATP binding"/>
    <property type="evidence" value="ECO:0007669"/>
    <property type="project" value="UniProtKB-KW"/>
</dbReference>
<sequence length="415" mass="45159">MIDSDNSYPGFSVPPLGYQEHFWKPSNPQIFSNAEVQRQTGPYLSALPARIADWSPQPEALKIPGLEEALHSLQDFDVYSLLKLGNDSPELGPMSSVLLRTESSSSSQIEQLTATARQLALAEIDEGDKANARTVVGNVHAMESALELAQDISLNSILSMHQSLMKQQVGMEDEAGKLRSELVWIGGSDTAGPRGSAYIAPHHSLVQDALEDLTEFIARTDLPAIIQSAIAHAQFETIHPFVDGNGRTGRALVHSVLRNRRITQYTTAPISAGILRDRTAYFDALKAFRDGNAAPIIHAFINASIFAANTGKDLIDLLAAQIDDSTAKLAGLRSSSAAWKILPRLISQPVVNARYLKSQLNLGDAAIQRALGQLTDRGVLVEKSGRSRNRIWQHDGVLKVLDEYSKSLRRVAGTA</sequence>
<proteinExistence type="predicted"/>
<feature type="active site" evidence="1">
    <location>
        <position position="239"/>
    </location>
</feature>
<organism evidence="4 5">
    <name type="scientific">Glutamicibacter halophytocola</name>
    <dbReference type="NCBI Taxonomy" id="1933880"/>
    <lineage>
        <taxon>Bacteria</taxon>
        <taxon>Bacillati</taxon>
        <taxon>Actinomycetota</taxon>
        <taxon>Actinomycetes</taxon>
        <taxon>Micrococcales</taxon>
        <taxon>Micrococcaceae</taxon>
        <taxon>Glutamicibacter</taxon>
    </lineage>
</organism>
<evidence type="ECO:0000313" key="4">
    <source>
        <dbReference type="EMBL" id="UUX58703.1"/>
    </source>
</evidence>
<evidence type="ECO:0000256" key="1">
    <source>
        <dbReference type="PIRSR" id="PIRSR640198-1"/>
    </source>
</evidence>
<dbReference type="PANTHER" id="PTHR13504">
    <property type="entry name" value="FIDO DOMAIN-CONTAINING PROTEIN DDB_G0283145"/>
    <property type="match status" value="1"/>
</dbReference>
<evidence type="ECO:0000313" key="5">
    <source>
        <dbReference type="Proteomes" id="UP001060018"/>
    </source>
</evidence>
<dbReference type="Gene3D" id="1.10.3290.10">
    <property type="entry name" value="Fido-like domain"/>
    <property type="match status" value="1"/>
</dbReference>
<name>A0AA94XWM1_9MICC</name>
<dbReference type="Pfam" id="PF02661">
    <property type="entry name" value="Fic"/>
    <property type="match status" value="1"/>
</dbReference>
<dbReference type="EMBL" id="CP102487">
    <property type="protein sequence ID" value="UUX58703.1"/>
    <property type="molecule type" value="Genomic_DNA"/>
</dbReference>
<keyword evidence="2" id="KW-0547">Nucleotide-binding</keyword>
<dbReference type="RefSeq" id="WP_257745566.1">
    <property type="nucleotide sequence ID" value="NZ_CP102487.1"/>
</dbReference>
<dbReference type="SUPFAM" id="SSF140931">
    <property type="entry name" value="Fic-like"/>
    <property type="match status" value="1"/>
</dbReference>
<dbReference type="InterPro" id="IPR003812">
    <property type="entry name" value="Fido"/>
</dbReference>
<dbReference type="InterPro" id="IPR025758">
    <property type="entry name" value="Fic/DOC_N"/>
</dbReference>
<accession>A0AA94XWM1</accession>
<dbReference type="Pfam" id="PF13784">
    <property type="entry name" value="Fic_N"/>
    <property type="match status" value="1"/>
</dbReference>
<dbReference type="Proteomes" id="UP001060018">
    <property type="component" value="Chromosome"/>
</dbReference>
<reference evidence="4" key="1">
    <citation type="journal article" date="2022" name="Pest Manag. Sci.">
        <title>Glutamicibacter halophytocola-mediated host fitness of potato tuber moth on Solanaceae crops.</title>
        <authorList>
            <person name="Wang W."/>
            <person name="Xiao G."/>
            <person name="Du G."/>
            <person name="Chang L."/>
            <person name="Yang Y."/>
            <person name="Ye J."/>
            <person name="Chen B."/>
        </authorList>
    </citation>
    <scope>NUCLEOTIDE SEQUENCE</scope>
    <source>
        <strain evidence="4">S2</strain>
    </source>
</reference>
<evidence type="ECO:0000256" key="2">
    <source>
        <dbReference type="PIRSR" id="PIRSR640198-2"/>
    </source>
</evidence>
<protein>
    <submittedName>
        <fullName evidence="4">Fic family protein</fullName>
    </submittedName>
</protein>
<keyword evidence="2" id="KW-0067">ATP-binding</keyword>
<dbReference type="PANTHER" id="PTHR13504:SF38">
    <property type="entry name" value="FIDO DOMAIN-CONTAINING PROTEIN"/>
    <property type="match status" value="1"/>
</dbReference>
<dbReference type="InterPro" id="IPR036597">
    <property type="entry name" value="Fido-like_dom_sf"/>
</dbReference>
<feature type="binding site" evidence="2">
    <location>
        <begin position="243"/>
        <end position="250"/>
    </location>
    <ligand>
        <name>ATP</name>
        <dbReference type="ChEBI" id="CHEBI:30616"/>
    </ligand>
</feature>
<dbReference type="PROSITE" id="PS51459">
    <property type="entry name" value="FIDO"/>
    <property type="match status" value="1"/>
</dbReference>
<evidence type="ECO:0000259" key="3">
    <source>
        <dbReference type="PROSITE" id="PS51459"/>
    </source>
</evidence>
<dbReference type="InterPro" id="IPR040198">
    <property type="entry name" value="Fido_containing"/>
</dbReference>